<proteinExistence type="predicted"/>
<gene>
    <name evidence="1" type="ORF">DERP_008232</name>
</gene>
<accession>A0ABQ8J5X8</accession>
<comment type="caution">
    <text evidence="1">The sequence shown here is derived from an EMBL/GenBank/DDBJ whole genome shotgun (WGS) entry which is preliminary data.</text>
</comment>
<name>A0ABQ8J5X8_DERPT</name>
<dbReference type="Proteomes" id="UP000887458">
    <property type="component" value="Unassembled WGS sequence"/>
</dbReference>
<keyword evidence="2" id="KW-1185">Reference proteome</keyword>
<sequence length="85" mass="10116">MNYLRSLIVQIFFLNKNRIVIIEGFCSKCRLMNAELKFRICNFQNKKKSQSKTVIKIAIQLLNEWMENKYLHQESDMAKKSDDLA</sequence>
<evidence type="ECO:0000313" key="1">
    <source>
        <dbReference type="EMBL" id="KAH9417979.1"/>
    </source>
</evidence>
<organism evidence="1 2">
    <name type="scientific">Dermatophagoides pteronyssinus</name>
    <name type="common">European house dust mite</name>
    <dbReference type="NCBI Taxonomy" id="6956"/>
    <lineage>
        <taxon>Eukaryota</taxon>
        <taxon>Metazoa</taxon>
        <taxon>Ecdysozoa</taxon>
        <taxon>Arthropoda</taxon>
        <taxon>Chelicerata</taxon>
        <taxon>Arachnida</taxon>
        <taxon>Acari</taxon>
        <taxon>Acariformes</taxon>
        <taxon>Sarcoptiformes</taxon>
        <taxon>Astigmata</taxon>
        <taxon>Psoroptidia</taxon>
        <taxon>Analgoidea</taxon>
        <taxon>Pyroglyphidae</taxon>
        <taxon>Dermatophagoidinae</taxon>
        <taxon>Dermatophagoides</taxon>
    </lineage>
</organism>
<protein>
    <submittedName>
        <fullName evidence="1">Uncharacterized protein</fullName>
    </submittedName>
</protein>
<reference evidence="1 2" key="2">
    <citation type="journal article" date="2022" name="Mol. Biol. Evol.">
        <title>Comparative Genomics Reveals Insights into the Divergent Evolution of Astigmatic Mites and Household Pest Adaptations.</title>
        <authorList>
            <person name="Xiong Q."/>
            <person name="Wan A.T."/>
            <person name="Liu X."/>
            <person name="Fung C.S."/>
            <person name="Xiao X."/>
            <person name="Malainual N."/>
            <person name="Hou J."/>
            <person name="Wang L."/>
            <person name="Wang M."/>
            <person name="Yang K.Y."/>
            <person name="Cui Y."/>
            <person name="Leung E.L."/>
            <person name="Nong W."/>
            <person name="Shin S.K."/>
            <person name="Au S.W."/>
            <person name="Jeong K.Y."/>
            <person name="Chew F.T."/>
            <person name="Hui J.H."/>
            <person name="Leung T.F."/>
            <person name="Tungtrongchitr A."/>
            <person name="Zhong N."/>
            <person name="Liu Z."/>
            <person name="Tsui S.K."/>
        </authorList>
    </citation>
    <scope>NUCLEOTIDE SEQUENCE [LARGE SCALE GENOMIC DNA]</scope>
    <source>
        <strain evidence="1">Derp</strain>
    </source>
</reference>
<reference evidence="1 2" key="1">
    <citation type="journal article" date="2018" name="J. Allergy Clin. Immunol.">
        <title>High-quality assembly of Dermatophagoides pteronyssinus genome and transcriptome reveals a wide range of novel allergens.</title>
        <authorList>
            <person name="Liu X.Y."/>
            <person name="Yang K.Y."/>
            <person name="Wang M.Q."/>
            <person name="Kwok J.S."/>
            <person name="Zeng X."/>
            <person name="Yang Z."/>
            <person name="Xiao X.J."/>
            <person name="Lau C.P."/>
            <person name="Li Y."/>
            <person name="Huang Z.M."/>
            <person name="Ba J.G."/>
            <person name="Yim A.K."/>
            <person name="Ouyang C.Y."/>
            <person name="Ngai S.M."/>
            <person name="Chan T.F."/>
            <person name="Leung E.L."/>
            <person name="Liu L."/>
            <person name="Liu Z.G."/>
            <person name="Tsui S.K."/>
        </authorList>
    </citation>
    <scope>NUCLEOTIDE SEQUENCE [LARGE SCALE GENOMIC DNA]</scope>
    <source>
        <strain evidence="1">Derp</strain>
    </source>
</reference>
<evidence type="ECO:0000313" key="2">
    <source>
        <dbReference type="Proteomes" id="UP000887458"/>
    </source>
</evidence>
<dbReference type="EMBL" id="NJHN03000067">
    <property type="protein sequence ID" value="KAH9417979.1"/>
    <property type="molecule type" value="Genomic_DNA"/>
</dbReference>